<dbReference type="PANTHER" id="PTHR47534:SF3">
    <property type="entry name" value="ALCOHOL DEHYDROGENASE-LIKE C-TERMINAL DOMAIN-CONTAINING PROTEIN"/>
    <property type="match status" value="1"/>
</dbReference>
<dbReference type="InterPro" id="IPR052228">
    <property type="entry name" value="Sec_Metab_Biosynth_Oxidored"/>
</dbReference>
<evidence type="ECO:0000313" key="3">
    <source>
        <dbReference type="Proteomes" id="UP000011761"/>
    </source>
</evidence>
<dbReference type="GO" id="GO:0016491">
    <property type="term" value="F:oxidoreductase activity"/>
    <property type="evidence" value="ECO:0007669"/>
    <property type="project" value="UniProtKB-KW"/>
</dbReference>
<organism evidence="2 3">
    <name type="scientific">Baudoinia panamericana (strain UAMH 10762)</name>
    <name type="common">Angels' share fungus</name>
    <name type="synonym">Baudoinia compniacensis (strain UAMH 10762)</name>
    <dbReference type="NCBI Taxonomy" id="717646"/>
    <lineage>
        <taxon>Eukaryota</taxon>
        <taxon>Fungi</taxon>
        <taxon>Dikarya</taxon>
        <taxon>Ascomycota</taxon>
        <taxon>Pezizomycotina</taxon>
        <taxon>Dothideomycetes</taxon>
        <taxon>Dothideomycetidae</taxon>
        <taxon>Mycosphaerellales</taxon>
        <taxon>Teratosphaeriaceae</taxon>
        <taxon>Baudoinia</taxon>
    </lineage>
</organism>
<dbReference type="Pfam" id="PF00106">
    <property type="entry name" value="adh_short"/>
    <property type="match status" value="1"/>
</dbReference>
<dbReference type="AlphaFoldDB" id="M2NC02"/>
<sequence>MVSLSEVRSSNAALPRGQGTLTAVFVGATSGIGLATLRSYATHISNPTALIIGRNRSKFASELGNLRSLNPAGSFTFLEADVSLIKNIDAVCESIKQQLSGAKVDLVYLSQGYVGFNGRETNAEGLDNSFSLRYYGRIRFASRLAPLLTPNGRVVSVLGGGQEGKMIEDDLDLERNYSVGQAMVHSATLHSLSFDQLAKQYPDKAFIHAFPGLASTGLLGHSATGVLGVAFKWIVEPLMSLFVAKPADVGERMLYYGTAPQFQRGSWTLNEKGEAKEVAALKEYREKGWAEKVGEFNVKMFERALQV</sequence>
<proteinExistence type="predicted"/>
<dbReference type="KEGG" id="bcom:BAUCODRAFT_33743"/>
<dbReference type="EMBL" id="KB445555">
    <property type="protein sequence ID" value="EMC96415.1"/>
    <property type="molecule type" value="Genomic_DNA"/>
</dbReference>
<dbReference type="RefSeq" id="XP_007676074.1">
    <property type="nucleotide sequence ID" value="XM_007677884.1"/>
</dbReference>
<dbReference type="OrthoDB" id="2898509at2759"/>
<dbReference type="HOGENOM" id="CLU_044999_0_0_1"/>
<gene>
    <name evidence="2" type="ORF">BAUCODRAFT_33743</name>
</gene>
<keyword evidence="3" id="KW-1185">Reference proteome</keyword>
<dbReference type="eggNOG" id="ENOG502SJ0Z">
    <property type="taxonomic scope" value="Eukaryota"/>
</dbReference>
<evidence type="ECO:0000313" key="2">
    <source>
        <dbReference type="EMBL" id="EMC96415.1"/>
    </source>
</evidence>
<reference evidence="2 3" key="1">
    <citation type="journal article" date="2012" name="PLoS Pathog.">
        <title>Diverse lifestyles and strategies of plant pathogenesis encoded in the genomes of eighteen Dothideomycetes fungi.</title>
        <authorList>
            <person name="Ohm R.A."/>
            <person name="Feau N."/>
            <person name="Henrissat B."/>
            <person name="Schoch C.L."/>
            <person name="Horwitz B.A."/>
            <person name="Barry K.W."/>
            <person name="Condon B.J."/>
            <person name="Copeland A.C."/>
            <person name="Dhillon B."/>
            <person name="Glaser F."/>
            <person name="Hesse C.N."/>
            <person name="Kosti I."/>
            <person name="LaButti K."/>
            <person name="Lindquist E.A."/>
            <person name="Lucas S."/>
            <person name="Salamov A.A."/>
            <person name="Bradshaw R.E."/>
            <person name="Ciuffetti L."/>
            <person name="Hamelin R.C."/>
            <person name="Kema G.H.J."/>
            <person name="Lawrence C."/>
            <person name="Scott J.A."/>
            <person name="Spatafora J.W."/>
            <person name="Turgeon B.G."/>
            <person name="de Wit P.J.G.M."/>
            <person name="Zhong S."/>
            <person name="Goodwin S.B."/>
            <person name="Grigoriev I.V."/>
        </authorList>
    </citation>
    <scope>NUCLEOTIDE SEQUENCE [LARGE SCALE GENOMIC DNA]</scope>
    <source>
        <strain evidence="2 3">UAMH 10762</strain>
    </source>
</reference>
<evidence type="ECO:0000256" key="1">
    <source>
        <dbReference type="ARBA" id="ARBA00023002"/>
    </source>
</evidence>
<accession>M2NC02</accession>
<dbReference type="GeneID" id="19112222"/>
<keyword evidence="1" id="KW-0560">Oxidoreductase</keyword>
<name>M2NC02_BAUPA</name>
<dbReference type="Gene3D" id="3.40.50.720">
    <property type="entry name" value="NAD(P)-binding Rossmann-like Domain"/>
    <property type="match status" value="1"/>
</dbReference>
<dbReference type="InterPro" id="IPR002347">
    <property type="entry name" value="SDR_fam"/>
</dbReference>
<dbReference type="OMA" id="YSRMRFV"/>
<protein>
    <recommendedName>
        <fullName evidence="4">Ketoreductase (KR) domain-containing protein</fullName>
    </recommendedName>
</protein>
<dbReference type="Proteomes" id="UP000011761">
    <property type="component" value="Unassembled WGS sequence"/>
</dbReference>
<evidence type="ECO:0008006" key="4">
    <source>
        <dbReference type="Google" id="ProtNLM"/>
    </source>
</evidence>
<dbReference type="SUPFAM" id="SSF51735">
    <property type="entry name" value="NAD(P)-binding Rossmann-fold domains"/>
    <property type="match status" value="1"/>
</dbReference>
<dbReference type="PANTHER" id="PTHR47534">
    <property type="entry name" value="YALI0E05731P"/>
    <property type="match status" value="1"/>
</dbReference>
<dbReference type="InterPro" id="IPR036291">
    <property type="entry name" value="NAD(P)-bd_dom_sf"/>
</dbReference>